<dbReference type="PANTHER" id="PTHR47634">
    <property type="entry name" value="PROTEIN KINASE DOMAIN-CONTAINING PROTEIN-RELATED"/>
    <property type="match status" value="1"/>
</dbReference>
<sequence length="702" mass="78495">MSSTTGQAAHAKKTVKPAKWKSGPPNGKSGKKKPMPSLEEKALEEESTEVSGTTPAPTKGRVMSESDSYSSESDASSSDSDEEEESSYKPGGYHRVRVGDVYNDRFTVLDKLGWGHFSTVWRCHDAVTQRDVAMKVQKSAQHYMEAARDEVELLECVNEAAKKKGGPYPRVVKLIASFEHRGPNGLHMCMVFEMLGDNLLTLIKRYDYKGIPLPLLKVISKQMLEGMAFLHEECKIIHTDLKPENVLLVDALMKLPKLPKAPARPKDEASMTADERKKLKKRNKRKKQKQKKADEAGPAVEDDADAALADDLAALTIAPTIDDDAFLLRDLEGSGVAEPSTAIEPSLHEYLVDARTSRDYAISSNFAMRIMVVVPPQFMSAAMGVGNRVYRLKLRIPSAAAKVIPGSRSSTCFSFKFYKTTDDDDASYNALASTILGAGTEVDRAEVWRLELDARYLDLISTFLAESLGPVFHLVNVRATATHALSGFHFPTESPLDHALQGIVLPSPRLLRSIHERVASWQTLATTRHVDEATNVPLYDVKIADLGNACWTYKHFTQDIQTRQYRSPEVLLGQNYDQSTDMWSMACFLFELATGELLFDPKSGKNYSRDEDHLAQMMELLGKMPKSFATNGKYSKDYFNKKGDLKKIHNLKFWGLKDVLMEKYEFDLAEAEPFATFLEAMMKFQPSKRVTATEILSHPWLN</sequence>
<gene>
    <name evidence="12" type="ORF">SPRG_05368</name>
</gene>
<evidence type="ECO:0000256" key="8">
    <source>
        <dbReference type="ARBA" id="ARBA00048679"/>
    </source>
</evidence>
<evidence type="ECO:0000256" key="4">
    <source>
        <dbReference type="ARBA" id="ARBA00022741"/>
    </source>
</evidence>
<feature type="region of interest" description="Disordered" evidence="10">
    <location>
        <begin position="1"/>
        <end position="94"/>
    </location>
</feature>
<feature type="binding site" evidence="9">
    <location>
        <position position="135"/>
    </location>
    <ligand>
        <name>ATP</name>
        <dbReference type="ChEBI" id="CHEBI:30616"/>
    </ligand>
</feature>
<keyword evidence="2" id="KW-0723">Serine/threonine-protein kinase</keyword>
<accession>A0A067CUK2</accession>
<dbReference type="SMART" id="SM00220">
    <property type="entry name" value="S_TKc"/>
    <property type="match status" value="1"/>
</dbReference>
<dbReference type="KEGG" id="spar:SPRG_05368"/>
<dbReference type="GO" id="GO:0004674">
    <property type="term" value="F:protein serine/threonine kinase activity"/>
    <property type="evidence" value="ECO:0007669"/>
    <property type="project" value="UniProtKB-KW"/>
</dbReference>
<evidence type="ECO:0000256" key="3">
    <source>
        <dbReference type="ARBA" id="ARBA00022679"/>
    </source>
</evidence>
<dbReference type="PROSITE" id="PS00108">
    <property type="entry name" value="PROTEIN_KINASE_ST"/>
    <property type="match status" value="1"/>
</dbReference>
<dbReference type="Pfam" id="PF00069">
    <property type="entry name" value="Pkinase"/>
    <property type="match status" value="2"/>
</dbReference>
<keyword evidence="13" id="KW-1185">Reference proteome</keyword>
<dbReference type="RefSeq" id="XP_012199354.1">
    <property type="nucleotide sequence ID" value="XM_012343964.1"/>
</dbReference>
<dbReference type="PROSITE" id="PS00107">
    <property type="entry name" value="PROTEIN_KINASE_ATP"/>
    <property type="match status" value="1"/>
</dbReference>
<feature type="compositionally biased region" description="Basic residues" evidence="10">
    <location>
        <begin position="278"/>
        <end position="290"/>
    </location>
</feature>
<evidence type="ECO:0000256" key="6">
    <source>
        <dbReference type="ARBA" id="ARBA00022840"/>
    </source>
</evidence>
<evidence type="ECO:0000313" key="13">
    <source>
        <dbReference type="Proteomes" id="UP000030745"/>
    </source>
</evidence>
<dbReference type="PANTHER" id="PTHR47634:SF9">
    <property type="entry name" value="PROTEIN KINASE DOMAIN-CONTAINING PROTEIN-RELATED"/>
    <property type="match status" value="1"/>
</dbReference>
<evidence type="ECO:0000256" key="1">
    <source>
        <dbReference type="ARBA" id="ARBA00012513"/>
    </source>
</evidence>
<dbReference type="SUPFAM" id="SSF56112">
    <property type="entry name" value="Protein kinase-like (PK-like)"/>
    <property type="match status" value="1"/>
</dbReference>
<dbReference type="Proteomes" id="UP000030745">
    <property type="component" value="Unassembled WGS sequence"/>
</dbReference>
<reference evidence="12 13" key="1">
    <citation type="journal article" date="2013" name="PLoS Genet.">
        <title>Distinctive expansion of potential virulence genes in the genome of the oomycete fish pathogen Saprolegnia parasitica.</title>
        <authorList>
            <person name="Jiang R.H."/>
            <person name="de Bruijn I."/>
            <person name="Haas B.J."/>
            <person name="Belmonte R."/>
            <person name="Lobach L."/>
            <person name="Christie J."/>
            <person name="van den Ackerveken G."/>
            <person name="Bottin A."/>
            <person name="Bulone V."/>
            <person name="Diaz-Moreno S.M."/>
            <person name="Dumas B."/>
            <person name="Fan L."/>
            <person name="Gaulin E."/>
            <person name="Govers F."/>
            <person name="Grenville-Briggs L.J."/>
            <person name="Horner N.R."/>
            <person name="Levin J.Z."/>
            <person name="Mammella M."/>
            <person name="Meijer H.J."/>
            <person name="Morris P."/>
            <person name="Nusbaum C."/>
            <person name="Oome S."/>
            <person name="Phillips A.J."/>
            <person name="van Rooyen D."/>
            <person name="Rzeszutek E."/>
            <person name="Saraiva M."/>
            <person name="Secombes C.J."/>
            <person name="Seidl M.F."/>
            <person name="Snel B."/>
            <person name="Stassen J.H."/>
            <person name="Sykes S."/>
            <person name="Tripathy S."/>
            <person name="van den Berg H."/>
            <person name="Vega-Arreguin J.C."/>
            <person name="Wawra S."/>
            <person name="Young S.K."/>
            <person name="Zeng Q."/>
            <person name="Dieguez-Uribeondo J."/>
            <person name="Russ C."/>
            <person name="Tyler B.M."/>
            <person name="van West P."/>
        </authorList>
    </citation>
    <scope>NUCLEOTIDE SEQUENCE [LARGE SCALE GENOMIC DNA]</scope>
    <source>
        <strain evidence="12 13">CBS 223.65</strain>
    </source>
</reference>
<dbReference type="InterPro" id="IPR017441">
    <property type="entry name" value="Protein_kinase_ATP_BS"/>
</dbReference>
<comment type="catalytic activity">
    <reaction evidence="7">
        <text>L-threonyl-[protein] + ATP = O-phospho-L-threonyl-[protein] + ADP + H(+)</text>
        <dbReference type="Rhea" id="RHEA:46608"/>
        <dbReference type="Rhea" id="RHEA-COMP:11060"/>
        <dbReference type="Rhea" id="RHEA-COMP:11605"/>
        <dbReference type="ChEBI" id="CHEBI:15378"/>
        <dbReference type="ChEBI" id="CHEBI:30013"/>
        <dbReference type="ChEBI" id="CHEBI:30616"/>
        <dbReference type="ChEBI" id="CHEBI:61977"/>
        <dbReference type="ChEBI" id="CHEBI:456216"/>
        <dbReference type="EC" id="2.7.11.1"/>
    </reaction>
</comment>
<evidence type="ECO:0000256" key="9">
    <source>
        <dbReference type="PROSITE-ProRule" id="PRU10141"/>
    </source>
</evidence>
<dbReference type="PROSITE" id="PS50011">
    <property type="entry name" value="PROTEIN_KINASE_DOM"/>
    <property type="match status" value="1"/>
</dbReference>
<dbReference type="Gene3D" id="3.30.200.20">
    <property type="entry name" value="Phosphorylase Kinase, domain 1"/>
    <property type="match status" value="1"/>
</dbReference>
<evidence type="ECO:0000313" key="12">
    <source>
        <dbReference type="EMBL" id="KDO30176.1"/>
    </source>
</evidence>
<evidence type="ECO:0000256" key="2">
    <source>
        <dbReference type="ARBA" id="ARBA00022527"/>
    </source>
</evidence>
<keyword evidence="6 9" id="KW-0067">ATP-binding</keyword>
<dbReference type="OMA" id="LWRLEFD"/>
<dbReference type="InterPro" id="IPR011009">
    <property type="entry name" value="Kinase-like_dom_sf"/>
</dbReference>
<dbReference type="GO" id="GO:0050684">
    <property type="term" value="P:regulation of mRNA processing"/>
    <property type="evidence" value="ECO:0007669"/>
    <property type="project" value="TreeGrafter"/>
</dbReference>
<proteinExistence type="predicted"/>
<dbReference type="VEuPathDB" id="FungiDB:SPRG_05368"/>
<dbReference type="GO" id="GO:0005524">
    <property type="term" value="F:ATP binding"/>
    <property type="evidence" value="ECO:0007669"/>
    <property type="project" value="UniProtKB-UniRule"/>
</dbReference>
<dbReference type="InterPro" id="IPR051334">
    <property type="entry name" value="SRPK"/>
</dbReference>
<dbReference type="GeneID" id="24127766"/>
<protein>
    <recommendedName>
        <fullName evidence="1">non-specific serine/threonine protein kinase</fullName>
        <ecNumber evidence="1">2.7.11.1</ecNumber>
    </recommendedName>
</protein>
<feature type="domain" description="Protein kinase" evidence="11">
    <location>
        <begin position="106"/>
        <end position="701"/>
    </location>
</feature>
<keyword evidence="4 9" id="KW-0547">Nucleotide-binding</keyword>
<dbReference type="GO" id="GO:0000245">
    <property type="term" value="P:spliceosomal complex assembly"/>
    <property type="evidence" value="ECO:0007669"/>
    <property type="project" value="TreeGrafter"/>
</dbReference>
<evidence type="ECO:0000256" key="5">
    <source>
        <dbReference type="ARBA" id="ARBA00022777"/>
    </source>
</evidence>
<name>A0A067CUK2_SAPPC</name>
<feature type="compositionally biased region" description="Basic residues" evidence="10">
    <location>
        <begin position="10"/>
        <end position="19"/>
    </location>
</feature>
<evidence type="ECO:0000256" key="10">
    <source>
        <dbReference type="SAM" id="MobiDB-lite"/>
    </source>
</evidence>
<evidence type="ECO:0000256" key="7">
    <source>
        <dbReference type="ARBA" id="ARBA00047899"/>
    </source>
</evidence>
<dbReference type="InterPro" id="IPR008271">
    <property type="entry name" value="Ser/Thr_kinase_AS"/>
</dbReference>
<comment type="catalytic activity">
    <reaction evidence="8">
        <text>L-seryl-[protein] + ATP = O-phospho-L-seryl-[protein] + ADP + H(+)</text>
        <dbReference type="Rhea" id="RHEA:17989"/>
        <dbReference type="Rhea" id="RHEA-COMP:9863"/>
        <dbReference type="Rhea" id="RHEA-COMP:11604"/>
        <dbReference type="ChEBI" id="CHEBI:15378"/>
        <dbReference type="ChEBI" id="CHEBI:29999"/>
        <dbReference type="ChEBI" id="CHEBI:30616"/>
        <dbReference type="ChEBI" id="CHEBI:83421"/>
        <dbReference type="ChEBI" id="CHEBI:456216"/>
        <dbReference type="EC" id="2.7.11.1"/>
    </reaction>
</comment>
<dbReference type="FunFam" id="1.10.510.10:FF:000339">
    <property type="entry name" value="Serine/threonine-protein kinase SRPK-like protein"/>
    <property type="match status" value="1"/>
</dbReference>
<organism evidence="12 13">
    <name type="scientific">Saprolegnia parasitica (strain CBS 223.65)</name>
    <dbReference type="NCBI Taxonomy" id="695850"/>
    <lineage>
        <taxon>Eukaryota</taxon>
        <taxon>Sar</taxon>
        <taxon>Stramenopiles</taxon>
        <taxon>Oomycota</taxon>
        <taxon>Saprolegniomycetes</taxon>
        <taxon>Saprolegniales</taxon>
        <taxon>Saprolegniaceae</taxon>
        <taxon>Saprolegnia</taxon>
    </lineage>
</organism>
<dbReference type="EMBL" id="KK583203">
    <property type="protein sequence ID" value="KDO30176.1"/>
    <property type="molecule type" value="Genomic_DNA"/>
</dbReference>
<feature type="compositionally biased region" description="Basic and acidic residues" evidence="10">
    <location>
        <begin position="264"/>
        <end position="277"/>
    </location>
</feature>
<evidence type="ECO:0000259" key="11">
    <source>
        <dbReference type="PROSITE" id="PS50011"/>
    </source>
</evidence>
<keyword evidence="3" id="KW-0808">Transferase</keyword>
<dbReference type="AlphaFoldDB" id="A0A067CUK2"/>
<dbReference type="OrthoDB" id="2649at2759"/>
<feature type="region of interest" description="Disordered" evidence="10">
    <location>
        <begin position="259"/>
        <end position="300"/>
    </location>
</feature>
<keyword evidence="5 12" id="KW-0418">Kinase</keyword>
<dbReference type="EC" id="2.7.11.1" evidence="1"/>
<dbReference type="FunFam" id="3.30.200.20:FF:000770">
    <property type="entry name" value="SRSF protein kinase 2"/>
    <property type="match status" value="1"/>
</dbReference>
<feature type="compositionally biased region" description="Low complexity" evidence="10">
    <location>
        <begin position="65"/>
        <end position="78"/>
    </location>
</feature>
<dbReference type="Gene3D" id="1.10.510.10">
    <property type="entry name" value="Transferase(Phosphotransferase) domain 1"/>
    <property type="match status" value="2"/>
</dbReference>
<dbReference type="STRING" id="695850.A0A067CUK2"/>
<dbReference type="InterPro" id="IPR000719">
    <property type="entry name" value="Prot_kinase_dom"/>
</dbReference>